<dbReference type="Pfam" id="PF00990">
    <property type="entry name" value="GGDEF"/>
    <property type="match status" value="1"/>
</dbReference>
<keyword evidence="3" id="KW-1133">Transmembrane helix</keyword>
<comment type="catalytic activity">
    <reaction evidence="2">
        <text>2 GTP = 3',3'-c-di-GMP + 2 diphosphate</text>
        <dbReference type="Rhea" id="RHEA:24898"/>
        <dbReference type="ChEBI" id="CHEBI:33019"/>
        <dbReference type="ChEBI" id="CHEBI:37565"/>
        <dbReference type="ChEBI" id="CHEBI:58805"/>
        <dbReference type="EC" id="2.7.7.65"/>
    </reaction>
</comment>
<dbReference type="Gene3D" id="3.30.70.270">
    <property type="match status" value="1"/>
</dbReference>
<evidence type="ECO:0000256" key="2">
    <source>
        <dbReference type="ARBA" id="ARBA00034247"/>
    </source>
</evidence>
<dbReference type="CDD" id="cd01949">
    <property type="entry name" value="GGDEF"/>
    <property type="match status" value="1"/>
</dbReference>
<feature type="transmembrane region" description="Helical" evidence="3">
    <location>
        <begin position="216"/>
        <end position="234"/>
    </location>
</feature>
<evidence type="ECO:0000256" key="3">
    <source>
        <dbReference type="SAM" id="Phobius"/>
    </source>
</evidence>
<reference evidence="5 6" key="1">
    <citation type="journal article" date="2022" name="Environ. Microbiol. Rep.">
        <title>Eco-phylogenetic analyses reveal divergent evolution of vitamin B12 metabolism in the marine bacterial family 'Psychromonadaceae'.</title>
        <authorList>
            <person name="Jin X."/>
            <person name="Yang Y."/>
            <person name="Cao H."/>
            <person name="Gao B."/>
            <person name="Zhao Z."/>
        </authorList>
    </citation>
    <scope>NUCLEOTIDE SEQUENCE [LARGE SCALE GENOMIC DNA]</scope>
    <source>
        <strain evidence="5 6">MKS20</strain>
    </source>
</reference>
<name>A0ABS8WE18_9GAMM</name>
<keyword evidence="3" id="KW-0812">Transmembrane</keyword>
<dbReference type="SMART" id="SM00267">
    <property type="entry name" value="GGDEF"/>
    <property type="match status" value="1"/>
</dbReference>
<dbReference type="InterPro" id="IPR050469">
    <property type="entry name" value="Diguanylate_Cyclase"/>
</dbReference>
<dbReference type="NCBIfam" id="TIGR00254">
    <property type="entry name" value="GGDEF"/>
    <property type="match status" value="1"/>
</dbReference>
<dbReference type="InterPro" id="IPR029787">
    <property type="entry name" value="Nucleotide_cyclase"/>
</dbReference>
<comment type="caution">
    <text evidence="5">The sequence shown here is derived from an EMBL/GenBank/DDBJ whole genome shotgun (WGS) entry which is preliminary data.</text>
</comment>
<dbReference type="EMBL" id="JAIMJA010000020">
    <property type="protein sequence ID" value="MCE2596513.1"/>
    <property type="molecule type" value="Genomic_DNA"/>
</dbReference>
<evidence type="ECO:0000256" key="1">
    <source>
        <dbReference type="ARBA" id="ARBA00012528"/>
    </source>
</evidence>
<dbReference type="InterPro" id="IPR008979">
    <property type="entry name" value="Galactose-bd-like_sf"/>
</dbReference>
<dbReference type="SUPFAM" id="SSF55073">
    <property type="entry name" value="Nucleotide cyclase"/>
    <property type="match status" value="1"/>
</dbReference>
<dbReference type="PROSITE" id="PS50887">
    <property type="entry name" value="GGDEF"/>
    <property type="match status" value="1"/>
</dbReference>
<evidence type="ECO:0000313" key="5">
    <source>
        <dbReference type="EMBL" id="MCE2596513.1"/>
    </source>
</evidence>
<organism evidence="5 6">
    <name type="scientific">Motilimonas cestriensis</name>
    <dbReference type="NCBI Taxonomy" id="2742685"/>
    <lineage>
        <taxon>Bacteria</taxon>
        <taxon>Pseudomonadati</taxon>
        <taxon>Pseudomonadota</taxon>
        <taxon>Gammaproteobacteria</taxon>
        <taxon>Alteromonadales</taxon>
        <taxon>Alteromonadales genera incertae sedis</taxon>
        <taxon>Motilimonas</taxon>
    </lineage>
</organism>
<gene>
    <name evidence="5" type="ORF">K6Y31_17085</name>
</gene>
<dbReference type="InterPro" id="IPR043128">
    <property type="entry name" value="Rev_trsase/Diguanyl_cyclase"/>
</dbReference>
<feature type="domain" description="GGDEF" evidence="4">
    <location>
        <begin position="302"/>
        <end position="430"/>
    </location>
</feature>
<dbReference type="RefSeq" id="WP_233054151.1">
    <property type="nucleotide sequence ID" value="NZ_JAIMJA010000020.1"/>
</dbReference>
<keyword evidence="6" id="KW-1185">Reference proteome</keyword>
<evidence type="ECO:0000313" key="6">
    <source>
        <dbReference type="Proteomes" id="UP001201273"/>
    </source>
</evidence>
<evidence type="ECO:0000259" key="4">
    <source>
        <dbReference type="PROSITE" id="PS50887"/>
    </source>
</evidence>
<proteinExistence type="predicted"/>
<sequence>MQSKSLSTGLLLLVLFSVISLFAYQHSFNTSLVINAESDYAFKPITDESQGGKTTATLTLTPQGIVLECNIVKAYAWPFCEFAIKLSEISEGIDISKYDTVTLDARYEGEGSQRIRFYIRNFHPTYTDIHNDATLKVNEVEYEPNLYSSEVTIPLKNFQVASWWISELNIPLEHFAPDFTNVSVLEIATGSLISEGPVKIVVEEIRFDGKLIPETVFLTGIIGVWIAFAIIYLLSDLKRLRVDLSSTRQKAIELESLTEALKLESKKFETMAKRDPLTGARNRAGIRDSLFEQVQLVYLQQTPLSIVFMDLDHFKQINDVHGHDVGDEVLKVFAGLVTGLTRQGDSLVRWGGEEFLLVCPNTELDQASQLAEKIRSLLEVSQWPDGVKVTCSFGVTQMGQESTGEFIARADEALYKAKSKGRNRVVSFHSNPKG</sequence>
<keyword evidence="3" id="KW-0472">Membrane</keyword>
<accession>A0ABS8WE18</accession>
<dbReference type="EC" id="2.7.7.65" evidence="1"/>
<protein>
    <recommendedName>
        <fullName evidence="1">diguanylate cyclase</fullName>
        <ecNumber evidence="1">2.7.7.65</ecNumber>
    </recommendedName>
</protein>
<dbReference type="Proteomes" id="UP001201273">
    <property type="component" value="Unassembled WGS sequence"/>
</dbReference>
<dbReference type="PANTHER" id="PTHR45138">
    <property type="entry name" value="REGULATORY COMPONENTS OF SENSORY TRANSDUCTION SYSTEM"/>
    <property type="match status" value="1"/>
</dbReference>
<dbReference type="InterPro" id="IPR000160">
    <property type="entry name" value="GGDEF_dom"/>
</dbReference>
<dbReference type="SUPFAM" id="SSF49785">
    <property type="entry name" value="Galactose-binding domain-like"/>
    <property type="match status" value="1"/>
</dbReference>
<dbReference type="PANTHER" id="PTHR45138:SF9">
    <property type="entry name" value="DIGUANYLATE CYCLASE DGCM-RELATED"/>
    <property type="match status" value="1"/>
</dbReference>